<feature type="domain" description="RNA polymerase sigma-70" evidence="10">
    <location>
        <begin position="252"/>
        <end position="278"/>
    </location>
</feature>
<dbReference type="Gene3D" id="1.20.140.160">
    <property type="match status" value="1"/>
</dbReference>
<dbReference type="Gene3D" id="1.20.120.1810">
    <property type="match status" value="1"/>
</dbReference>
<dbReference type="OrthoDB" id="9809557at2"/>
<keyword evidence="4" id="KW-0346">Stress response</keyword>
<dbReference type="InterPro" id="IPR013325">
    <property type="entry name" value="RNA_pol_sigma_r2"/>
</dbReference>
<protein>
    <recommendedName>
        <fullName evidence="8">RNA polymerase sigma factor</fullName>
    </recommendedName>
</protein>
<dbReference type="PROSITE" id="PS00716">
    <property type="entry name" value="SIGMA70_2"/>
    <property type="match status" value="1"/>
</dbReference>
<evidence type="ECO:0000256" key="7">
    <source>
        <dbReference type="ARBA" id="ARBA00023163"/>
    </source>
</evidence>
<feature type="domain" description="RNA polymerase sigma-70" evidence="9">
    <location>
        <begin position="78"/>
        <end position="91"/>
    </location>
</feature>
<evidence type="ECO:0000259" key="10">
    <source>
        <dbReference type="PROSITE" id="PS00716"/>
    </source>
</evidence>
<dbReference type="RefSeq" id="WP_092342567.1">
    <property type="nucleotide sequence ID" value="NZ_FLSL01000087.1"/>
</dbReference>
<evidence type="ECO:0000256" key="5">
    <source>
        <dbReference type="ARBA" id="ARBA00023082"/>
    </source>
</evidence>
<evidence type="ECO:0000256" key="2">
    <source>
        <dbReference type="ARBA" id="ARBA00022490"/>
    </source>
</evidence>
<evidence type="ECO:0000256" key="8">
    <source>
        <dbReference type="RuleBase" id="RU362124"/>
    </source>
</evidence>
<evidence type="ECO:0000256" key="1">
    <source>
        <dbReference type="ARBA" id="ARBA00007788"/>
    </source>
</evidence>
<evidence type="ECO:0000259" key="9">
    <source>
        <dbReference type="PROSITE" id="PS00715"/>
    </source>
</evidence>
<dbReference type="Pfam" id="PF04542">
    <property type="entry name" value="Sigma70_r2"/>
    <property type="match status" value="1"/>
</dbReference>
<dbReference type="InterPro" id="IPR013324">
    <property type="entry name" value="RNA_pol_sigma_r3/r4-like"/>
</dbReference>
<evidence type="ECO:0000256" key="6">
    <source>
        <dbReference type="ARBA" id="ARBA00023125"/>
    </source>
</evidence>
<proteinExistence type="inferred from homology"/>
<dbReference type="PROSITE" id="PS00715">
    <property type="entry name" value="SIGMA70_1"/>
    <property type="match status" value="1"/>
</dbReference>
<dbReference type="NCBIfam" id="TIGR02392">
    <property type="entry name" value="rpoH_proteo"/>
    <property type="match status" value="1"/>
</dbReference>
<dbReference type="InterPro" id="IPR000943">
    <property type="entry name" value="RNA_pol_sigma70"/>
</dbReference>
<gene>
    <name evidence="11" type="primary">rpoH</name>
    <name evidence="11" type="ORF">Ark11_0146</name>
</gene>
<dbReference type="GO" id="GO:0006352">
    <property type="term" value="P:DNA-templated transcription initiation"/>
    <property type="evidence" value="ECO:0007669"/>
    <property type="project" value="UniProtKB-UniRule"/>
</dbReference>
<keyword evidence="6 8" id="KW-0238">DNA-binding</keyword>
<keyword evidence="7 8" id="KW-0804">Transcription</keyword>
<comment type="function">
    <text evidence="8">Sigma factors are initiation factors that promote the attachment of RNA polymerase to specific initiation sites and are then released.</text>
</comment>
<dbReference type="CDD" id="cd06171">
    <property type="entry name" value="Sigma70_r4"/>
    <property type="match status" value="1"/>
</dbReference>
<reference evidence="12" key="1">
    <citation type="submission" date="2015-11" db="EMBL/GenBank/DDBJ databases">
        <authorList>
            <person name="Seth-Smith H.M.B."/>
        </authorList>
    </citation>
    <scope>NUCLEOTIDE SEQUENCE [LARGE SCALE GENOMIC DNA]</scope>
    <source>
        <strain evidence="12">2013Ark11</strain>
    </source>
</reference>
<dbReference type="InterPro" id="IPR007630">
    <property type="entry name" value="RNA_pol_sigma70_r4"/>
</dbReference>
<dbReference type="AlphaFoldDB" id="A0A0S4M3Z2"/>
<dbReference type="GO" id="GO:0016987">
    <property type="term" value="F:sigma factor activity"/>
    <property type="evidence" value="ECO:0007669"/>
    <property type="project" value="UniProtKB-UniRule"/>
</dbReference>
<keyword evidence="5 8" id="KW-0731">Sigma factor</keyword>
<dbReference type="PRINTS" id="PR00046">
    <property type="entry name" value="SIGMA70FCT"/>
</dbReference>
<dbReference type="STRING" id="1561003.Ark11_0146"/>
<dbReference type="InterPro" id="IPR050813">
    <property type="entry name" value="Sigma-70_Factor"/>
</dbReference>
<dbReference type="InterPro" id="IPR014284">
    <property type="entry name" value="RNA_pol_sigma-70_dom"/>
</dbReference>
<evidence type="ECO:0000256" key="4">
    <source>
        <dbReference type="ARBA" id="ARBA00023016"/>
    </source>
</evidence>
<evidence type="ECO:0000313" key="11">
    <source>
        <dbReference type="EMBL" id="CUT17005.1"/>
    </source>
</evidence>
<keyword evidence="12" id="KW-1185">Reference proteome</keyword>
<evidence type="ECO:0000256" key="3">
    <source>
        <dbReference type="ARBA" id="ARBA00023015"/>
    </source>
</evidence>
<dbReference type="NCBIfam" id="TIGR02937">
    <property type="entry name" value="sigma70-ECF"/>
    <property type="match status" value="1"/>
</dbReference>
<dbReference type="Pfam" id="PF04545">
    <property type="entry name" value="Sigma70_r4"/>
    <property type="match status" value="1"/>
</dbReference>
<organism evidence="11 12">
    <name type="scientific">Candidatus Ichthyocystis hellenicum</name>
    <dbReference type="NCBI Taxonomy" id="1561003"/>
    <lineage>
        <taxon>Bacteria</taxon>
        <taxon>Pseudomonadati</taxon>
        <taxon>Pseudomonadota</taxon>
        <taxon>Betaproteobacteria</taxon>
        <taxon>Burkholderiales</taxon>
        <taxon>Candidatus Ichthyocystis</taxon>
    </lineage>
</organism>
<evidence type="ECO:0000313" key="12">
    <source>
        <dbReference type="Proteomes" id="UP000198651"/>
    </source>
</evidence>
<dbReference type="SUPFAM" id="SSF88946">
    <property type="entry name" value="Sigma2 domain of RNA polymerase sigma factors"/>
    <property type="match status" value="1"/>
</dbReference>
<accession>A0A0S4M3Z2</accession>
<comment type="similarity">
    <text evidence="1 8">Belongs to the sigma-70 factor family.</text>
</comment>
<name>A0A0S4M3Z2_9BURK</name>
<dbReference type="EMBL" id="LN906597">
    <property type="protein sequence ID" value="CUT17005.1"/>
    <property type="molecule type" value="Genomic_DNA"/>
</dbReference>
<dbReference type="FunFam" id="1.20.120.1810:FF:000001">
    <property type="entry name" value="RNA polymerase sigma factor RpoH"/>
    <property type="match status" value="1"/>
</dbReference>
<dbReference type="NCBIfam" id="NF005143">
    <property type="entry name" value="PRK06596.1"/>
    <property type="match status" value="1"/>
</dbReference>
<dbReference type="InterPro" id="IPR012759">
    <property type="entry name" value="RNA_pol_sigma_RpoH_proteobac"/>
</dbReference>
<sequence>MDFALSIAGASCEPNSLQKYIKRVMSYPMLSEEEERECAYSFRLRNDLQSAQRLVLSHLRLVVSISKEYAGYSLPQADLIQEGTVGLMHAVKRFDPERGVRLVTFATYWIKASITSYIVKNWRLVKIATTKAQRKLFFNLRKLKKSLSPLTQAEAEDIAETLGVKKSDVIEADNRLSCPDLSLSQELSPGGEGSMCWEDLIRDERQTPDESVEATRDGNTRSAGLEEALEKLDERARRIISARWLVAGKPLTLQELAKEMGISAERVRQIESQSFSKLRTYLKNLA</sequence>
<keyword evidence="2" id="KW-0963">Cytoplasm</keyword>
<dbReference type="PANTHER" id="PTHR30376:SF3">
    <property type="entry name" value="RNA POLYMERASE SIGMA FACTOR RPOH"/>
    <property type="match status" value="1"/>
</dbReference>
<dbReference type="Proteomes" id="UP000198651">
    <property type="component" value="Chromosome I"/>
</dbReference>
<dbReference type="InterPro" id="IPR007627">
    <property type="entry name" value="RNA_pol_sigma70_r2"/>
</dbReference>
<dbReference type="SUPFAM" id="SSF88659">
    <property type="entry name" value="Sigma3 and sigma4 domains of RNA polymerase sigma factors"/>
    <property type="match status" value="1"/>
</dbReference>
<dbReference type="PATRIC" id="fig|1561003.3.peg.146"/>
<dbReference type="PANTHER" id="PTHR30376">
    <property type="entry name" value="SIGMA FACTOR RPOH HEAT SHOCK RELATED"/>
    <property type="match status" value="1"/>
</dbReference>
<keyword evidence="3 8" id="KW-0805">Transcription regulation</keyword>
<dbReference type="GO" id="GO:0003677">
    <property type="term" value="F:DNA binding"/>
    <property type="evidence" value="ECO:0007669"/>
    <property type="project" value="UniProtKB-KW"/>
</dbReference>